<evidence type="ECO:0000256" key="8">
    <source>
        <dbReference type="ARBA" id="ARBA00022884"/>
    </source>
</evidence>
<evidence type="ECO:0000256" key="4">
    <source>
        <dbReference type="ARBA" id="ARBA00022730"/>
    </source>
</evidence>
<comment type="caution">
    <text evidence="13">The sequence shown here is derived from an EMBL/GenBank/DDBJ whole genome shotgun (WGS) entry which is preliminary data.</text>
</comment>
<name>A0A4Q0YR97_9GAMM</name>
<dbReference type="Pfam" id="PF03193">
    <property type="entry name" value="RsgA_GTPase"/>
    <property type="match status" value="1"/>
</dbReference>
<keyword evidence="1 10" id="KW-0963">Cytoplasm</keyword>
<dbReference type="AlphaFoldDB" id="A0A4Q0YR97"/>
<evidence type="ECO:0000256" key="7">
    <source>
        <dbReference type="ARBA" id="ARBA00022833"/>
    </source>
</evidence>
<dbReference type="GO" id="GO:0019843">
    <property type="term" value="F:rRNA binding"/>
    <property type="evidence" value="ECO:0007669"/>
    <property type="project" value="UniProtKB-KW"/>
</dbReference>
<dbReference type="SUPFAM" id="SSF52540">
    <property type="entry name" value="P-loop containing nucleoside triphosphate hydrolases"/>
    <property type="match status" value="1"/>
</dbReference>
<dbReference type="EMBL" id="PEIB01000008">
    <property type="protein sequence ID" value="RXJ73626.1"/>
    <property type="molecule type" value="Genomic_DNA"/>
</dbReference>
<dbReference type="HAMAP" id="MF_01820">
    <property type="entry name" value="GTPase_RsgA"/>
    <property type="match status" value="1"/>
</dbReference>
<feature type="domain" description="CP-type G" evidence="12">
    <location>
        <begin position="75"/>
        <end position="230"/>
    </location>
</feature>
<dbReference type="CDD" id="cd01854">
    <property type="entry name" value="YjeQ_EngC"/>
    <property type="match status" value="1"/>
</dbReference>
<feature type="binding site" evidence="10">
    <location>
        <position position="253"/>
    </location>
    <ligand>
        <name>Zn(2+)</name>
        <dbReference type="ChEBI" id="CHEBI:29105"/>
    </ligand>
</feature>
<dbReference type="GO" id="GO:0005737">
    <property type="term" value="C:cytoplasm"/>
    <property type="evidence" value="ECO:0007669"/>
    <property type="project" value="UniProtKB-SubCell"/>
</dbReference>
<keyword evidence="5 10" id="KW-0547">Nucleotide-binding</keyword>
<keyword evidence="7 10" id="KW-0862">Zinc</keyword>
<dbReference type="Proteomes" id="UP000290287">
    <property type="component" value="Unassembled WGS sequence"/>
</dbReference>
<dbReference type="PANTHER" id="PTHR32120:SF10">
    <property type="entry name" value="SMALL RIBOSOMAL SUBUNIT BIOGENESIS GTPASE RSGA"/>
    <property type="match status" value="1"/>
</dbReference>
<dbReference type="Gene3D" id="3.40.50.300">
    <property type="entry name" value="P-loop containing nucleotide triphosphate hydrolases"/>
    <property type="match status" value="1"/>
</dbReference>
<comment type="function">
    <text evidence="10">One of several proteins that assist in the late maturation steps of the functional core of the 30S ribosomal subunit. Helps release RbfA from mature subunits. May play a role in the assembly of ribosomal proteins into the subunit. Circularly permuted GTPase that catalyzes slow GTP hydrolysis, GTPase activity is stimulated by the 30S ribosomal subunit.</text>
</comment>
<dbReference type="PROSITE" id="PS51721">
    <property type="entry name" value="G_CP"/>
    <property type="match status" value="1"/>
</dbReference>
<dbReference type="PROSITE" id="PS50936">
    <property type="entry name" value="ENGC_GTPASE"/>
    <property type="match status" value="1"/>
</dbReference>
<feature type="binding site" evidence="10">
    <location>
        <position position="258"/>
    </location>
    <ligand>
        <name>Zn(2+)</name>
        <dbReference type="ChEBI" id="CHEBI:29105"/>
    </ligand>
</feature>
<evidence type="ECO:0000256" key="9">
    <source>
        <dbReference type="ARBA" id="ARBA00023134"/>
    </source>
</evidence>
<organism evidence="13 14">
    <name type="scientific">Veronia nyctiphanis</name>
    <dbReference type="NCBI Taxonomy" id="1278244"/>
    <lineage>
        <taxon>Bacteria</taxon>
        <taxon>Pseudomonadati</taxon>
        <taxon>Pseudomonadota</taxon>
        <taxon>Gammaproteobacteria</taxon>
        <taxon>Vibrionales</taxon>
        <taxon>Vibrionaceae</taxon>
        <taxon>Veronia</taxon>
    </lineage>
</organism>
<keyword evidence="9 10" id="KW-0342">GTP-binding</keyword>
<keyword evidence="6 10" id="KW-0378">Hydrolase</keyword>
<keyword evidence="8 10" id="KW-0694">RNA-binding</keyword>
<feature type="binding site" evidence="10">
    <location>
        <begin position="172"/>
        <end position="180"/>
    </location>
    <ligand>
        <name>GTP</name>
        <dbReference type="ChEBI" id="CHEBI:37565"/>
    </ligand>
</feature>
<comment type="subunit">
    <text evidence="10">Monomer. Associates with 30S ribosomal subunit, binds 16S rRNA.</text>
</comment>
<protein>
    <recommendedName>
        <fullName evidence="10">Small ribosomal subunit biogenesis GTPase RsgA</fullName>
        <ecNumber evidence="10">3.6.1.-</ecNumber>
    </recommendedName>
</protein>
<evidence type="ECO:0000256" key="10">
    <source>
        <dbReference type="HAMAP-Rule" id="MF_01820"/>
    </source>
</evidence>
<reference evidence="13 14" key="1">
    <citation type="submission" date="2017-10" db="EMBL/GenBank/DDBJ databases">
        <title>Nyctiphanis sp. nov., isolated from the stomach of the euphausiid Nyctiphanes simplex (Hansen, 1911) in the Gulf of California.</title>
        <authorList>
            <person name="Gomez-Gil B."/>
            <person name="Aguilar-Mendez M."/>
            <person name="Lopez-Cortes A."/>
            <person name="Gomez-Gutierrez J."/>
            <person name="Roque A."/>
            <person name="Lang E."/>
            <person name="Gonzalez-Castillo A."/>
        </authorList>
    </citation>
    <scope>NUCLEOTIDE SEQUENCE [LARGE SCALE GENOMIC DNA]</scope>
    <source>
        <strain evidence="13 14">CAIM 600</strain>
    </source>
</reference>
<keyword evidence="14" id="KW-1185">Reference proteome</keyword>
<dbReference type="GO" id="GO:0046872">
    <property type="term" value="F:metal ion binding"/>
    <property type="evidence" value="ECO:0007669"/>
    <property type="project" value="UniProtKB-KW"/>
</dbReference>
<dbReference type="NCBIfam" id="TIGR00157">
    <property type="entry name" value="ribosome small subunit-dependent GTPase A"/>
    <property type="match status" value="1"/>
</dbReference>
<keyword evidence="4 10" id="KW-0699">rRNA-binding</keyword>
<dbReference type="OrthoDB" id="9809485at2"/>
<keyword evidence="3 10" id="KW-0479">Metal-binding</keyword>
<evidence type="ECO:0000256" key="1">
    <source>
        <dbReference type="ARBA" id="ARBA00022490"/>
    </source>
</evidence>
<keyword evidence="2 10" id="KW-0690">Ribosome biogenesis</keyword>
<dbReference type="InterPro" id="IPR027417">
    <property type="entry name" value="P-loop_NTPase"/>
</dbReference>
<feature type="binding site" evidence="10">
    <location>
        <position position="266"/>
    </location>
    <ligand>
        <name>Zn(2+)</name>
        <dbReference type="ChEBI" id="CHEBI:29105"/>
    </ligand>
</feature>
<dbReference type="InterPro" id="IPR004881">
    <property type="entry name" value="Ribosome_biogen_GTPase_RsgA"/>
</dbReference>
<comment type="subcellular location">
    <subcellularLocation>
        <location evidence="10">Cytoplasm</location>
    </subcellularLocation>
</comment>
<dbReference type="GO" id="GO:0042274">
    <property type="term" value="P:ribosomal small subunit biogenesis"/>
    <property type="evidence" value="ECO:0007669"/>
    <property type="project" value="UniProtKB-UniRule"/>
</dbReference>
<evidence type="ECO:0000256" key="2">
    <source>
        <dbReference type="ARBA" id="ARBA00022517"/>
    </source>
</evidence>
<comment type="similarity">
    <text evidence="10">Belongs to the TRAFAC class YlqF/YawG GTPase family. RsgA subfamily.</text>
</comment>
<feature type="binding site" evidence="10">
    <location>
        <begin position="120"/>
        <end position="123"/>
    </location>
    <ligand>
        <name>GTP</name>
        <dbReference type="ChEBI" id="CHEBI:37565"/>
    </ligand>
</feature>
<evidence type="ECO:0000313" key="14">
    <source>
        <dbReference type="Proteomes" id="UP000290287"/>
    </source>
</evidence>
<evidence type="ECO:0000313" key="13">
    <source>
        <dbReference type="EMBL" id="RXJ73626.1"/>
    </source>
</evidence>
<dbReference type="EC" id="3.6.1.-" evidence="10"/>
<proteinExistence type="inferred from homology"/>
<evidence type="ECO:0000256" key="3">
    <source>
        <dbReference type="ARBA" id="ARBA00022723"/>
    </source>
</evidence>
<evidence type="ECO:0000259" key="11">
    <source>
        <dbReference type="PROSITE" id="PS50936"/>
    </source>
</evidence>
<dbReference type="InterPro" id="IPR030378">
    <property type="entry name" value="G_CP_dom"/>
</dbReference>
<gene>
    <name evidence="10 13" type="primary">rsgA</name>
    <name evidence="13" type="ORF">CS022_08715</name>
</gene>
<evidence type="ECO:0000256" key="6">
    <source>
        <dbReference type="ARBA" id="ARBA00022801"/>
    </source>
</evidence>
<feature type="domain" description="EngC GTPase" evidence="11">
    <location>
        <begin position="81"/>
        <end position="228"/>
    </location>
</feature>
<feature type="binding site" evidence="10">
    <location>
        <position position="260"/>
    </location>
    <ligand>
        <name>Zn(2+)</name>
        <dbReference type="ChEBI" id="CHEBI:29105"/>
    </ligand>
</feature>
<comment type="cofactor">
    <cofactor evidence="10">
        <name>Zn(2+)</name>
        <dbReference type="ChEBI" id="CHEBI:29105"/>
    </cofactor>
    <text evidence="10">Binds 1 zinc ion per subunit.</text>
</comment>
<dbReference type="GO" id="GO:0003924">
    <property type="term" value="F:GTPase activity"/>
    <property type="evidence" value="ECO:0007669"/>
    <property type="project" value="UniProtKB-UniRule"/>
</dbReference>
<accession>A0A4Q0YR97</accession>
<dbReference type="PANTHER" id="PTHR32120">
    <property type="entry name" value="SMALL RIBOSOMAL SUBUNIT BIOGENESIS GTPASE RSGA"/>
    <property type="match status" value="1"/>
</dbReference>
<evidence type="ECO:0000259" key="12">
    <source>
        <dbReference type="PROSITE" id="PS51721"/>
    </source>
</evidence>
<sequence>MTLDQIEHYVPARVIEQHRSELVLATEKGAITLLVRPSTPKATVGDWLLIGQDNQCLLLDRHSLFQRRAVANDGTNQLIAANVDTAFIVCSMNEDFNLNRIERYLALCRQANVQAVVVMSKADLCEQHDDMLASVQRLDAMLPVIPVNGLDTDSVSVLHPWCAEGQTIVLLGSSGVGKSTLVNTLCGANVQLTSGIREDDAKGRHTTTSRSVHLIPAGGLLIDVPGMREIQLSSDDDAVREAFTDIASLVSECRFTDCQHQTEPGCQILKALECGTLDTRRWHNYLKLMREQERANQTVAQQRAKFRTQKKLNKVTNLEINRLKQRE</sequence>
<dbReference type="GO" id="GO:0005525">
    <property type="term" value="F:GTP binding"/>
    <property type="evidence" value="ECO:0007669"/>
    <property type="project" value="UniProtKB-UniRule"/>
</dbReference>
<dbReference type="Gene3D" id="1.10.40.50">
    <property type="entry name" value="Probable gtpase engc, domain 3"/>
    <property type="match status" value="1"/>
</dbReference>
<evidence type="ECO:0000256" key="5">
    <source>
        <dbReference type="ARBA" id="ARBA00022741"/>
    </source>
</evidence>
<dbReference type="InterPro" id="IPR010914">
    <property type="entry name" value="RsgA_GTPase_dom"/>
</dbReference>